<dbReference type="OrthoDB" id="277390at2"/>
<organism evidence="1 2">
    <name type="scientific">Legionella busanensis</name>
    <dbReference type="NCBI Taxonomy" id="190655"/>
    <lineage>
        <taxon>Bacteria</taxon>
        <taxon>Pseudomonadati</taxon>
        <taxon>Pseudomonadota</taxon>
        <taxon>Gammaproteobacteria</taxon>
        <taxon>Legionellales</taxon>
        <taxon>Legionellaceae</taxon>
        <taxon>Legionella</taxon>
    </lineage>
</organism>
<dbReference type="AlphaFoldDB" id="A0A378JSA1"/>
<keyword evidence="2" id="KW-1185">Reference proteome</keyword>
<dbReference type="RefSeq" id="WP_115332221.1">
    <property type="nucleotide sequence ID" value="NZ_CAAAHP010000003.1"/>
</dbReference>
<name>A0A378JSA1_9GAMM</name>
<dbReference type="InterPro" id="IPR009858">
    <property type="entry name" value="DUF1415"/>
</dbReference>
<protein>
    <submittedName>
        <fullName evidence="1">Protein of uncharacterized function (DUF1415)</fullName>
    </submittedName>
</protein>
<accession>A0A378JSA1</accession>
<reference evidence="1 2" key="1">
    <citation type="submission" date="2018-06" db="EMBL/GenBank/DDBJ databases">
        <authorList>
            <consortium name="Pathogen Informatics"/>
            <person name="Doyle S."/>
        </authorList>
    </citation>
    <scope>NUCLEOTIDE SEQUENCE [LARGE SCALE GENOMIC DNA]</scope>
    <source>
        <strain evidence="1 2">NCTC13316</strain>
    </source>
</reference>
<proteinExistence type="predicted"/>
<dbReference type="Proteomes" id="UP000254794">
    <property type="component" value="Unassembled WGS sequence"/>
</dbReference>
<dbReference type="EMBL" id="UGOD01000001">
    <property type="protein sequence ID" value="STX52690.1"/>
    <property type="molecule type" value="Genomic_DNA"/>
</dbReference>
<sequence>MIQADLIIQQTKNWITSFIIPLKLCPFAKYVIDQNTIRFSISQAPNKQLALADLRNEIINLESNKTIETTIVIFPELFKDFLTYLDFTAFAEKKLIKKQYEGIYQFATFHPDYCFADAESQDVTNYTNRSPYPLVHILREESIEQAIAFYGNTEEIPLNNIALLRKLGLEKVITIISKTNTMTCTNNIENSS</sequence>
<dbReference type="Pfam" id="PF07209">
    <property type="entry name" value="DUF1415"/>
    <property type="match status" value="1"/>
</dbReference>
<gene>
    <name evidence="1" type="ORF">NCTC13316_02812</name>
</gene>
<evidence type="ECO:0000313" key="1">
    <source>
        <dbReference type="EMBL" id="STX52690.1"/>
    </source>
</evidence>
<evidence type="ECO:0000313" key="2">
    <source>
        <dbReference type="Proteomes" id="UP000254794"/>
    </source>
</evidence>